<dbReference type="PANTHER" id="PTHR43266">
    <property type="entry name" value="MACROLIDE-EFFLUX PROTEIN"/>
    <property type="match status" value="1"/>
</dbReference>
<evidence type="ECO:0000256" key="5">
    <source>
        <dbReference type="ARBA" id="ARBA00022989"/>
    </source>
</evidence>
<dbReference type="NCBIfam" id="NF008397">
    <property type="entry name" value="PRK11195.1"/>
    <property type="match status" value="1"/>
</dbReference>
<gene>
    <name evidence="8" type="ORF">MIZ01_0361</name>
</gene>
<dbReference type="KEGG" id="seme:MIZ01_0361"/>
<keyword evidence="2" id="KW-0813">Transport</keyword>
<dbReference type="Pfam" id="PF07690">
    <property type="entry name" value="MFS_1"/>
    <property type="match status" value="1"/>
</dbReference>
<dbReference type="RefSeq" id="WP_237247769.1">
    <property type="nucleotide sequence ID" value="NZ_AP023423.1"/>
</dbReference>
<evidence type="ECO:0000256" key="3">
    <source>
        <dbReference type="ARBA" id="ARBA00022475"/>
    </source>
</evidence>
<dbReference type="PANTHER" id="PTHR43266:SF2">
    <property type="entry name" value="MAJOR FACILITATOR SUPERFAMILY (MFS) PROFILE DOMAIN-CONTAINING PROTEIN"/>
    <property type="match status" value="1"/>
</dbReference>
<evidence type="ECO:0000313" key="9">
    <source>
        <dbReference type="Proteomes" id="UP001320326"/>
    </source>
</evidence>
<dbReference type="GO" id="GO:0022857">
    <property type="term" value="F:transmembrane transporter activity"/>
    <property type="evidence" value="ECO:0007669"/>
    <property type="project" value="InterPro"/>
</dbReference>
<dbReference type="InterPro" id="IPR036259">
    <property type="entry name" value="MFS_trans_sf"/>
</dbReference>
<dbReference type="AlphaFoldDB" id="A0AAN1X8L8"/>
<feature type="transmembrane region" description="Helical" evidence="7">
    <location>
        <begin position="132"/>
        <end position="154"/>
    </location>
</feature>
<feature type="transmembrane region" description="Helical" evidence="7">
    <location>
        <begin position="368"/>
        <end position="389"/>
    </location>
</feature>
<dbReference type="EMBL" id="AP023423">
    <property type="protein sequence ID" value="BCK86597.1"/>
    <property type="molecule type" value="Genomic_DNA"/>
</dbReference>
<feature type="transmembrane region" description="Helical" evidence="7">
    <location>
        <begin position="345"/>
        <end position="362"/>
    </location>
</feature>
<keyword evidence="3" id="KW-1003">Cell membrane</keyword>
<keyword evidence="5 7" id="KW-1133">Transmembrane helix</keyword>
<accession>A0AAN1X8L8</accession>
<keyword evidence="4 7" id="KW-0812">Transmembrane</keyword>
<keyword evidence="9" id="KW-1185">Reference proteome</keyword>
<keyword evidence="6 7" id="KW-0472">Membrane</keyword>
<evidence type="ECO:0000313" key="8">
    <source>
        <dbReference type="EMBL" id="BCK86597.1"/>
    </source>
</evidence>
<reference evidence="8 9" key="1">
    <citation type="journal article" date="2022" name="Int. J. Syst. Evol. Microbiol.">
        <title>&lt;i&gt;Sideroxyarcus emersonii&lt;/i&gt; gen. nov. sp. nov., a neutrophilic, microaerobic iron- and thiosulfate-oxidizing bacterium isolated from iron-rich wetland sediment.</title>
        <authorList>
            <person name="Kato S."/>
            <person name="Itoh T."/>
            <person name="Iino T."/>
            <person name="Ohkuma M."/>
        </authorList>
    </citation>
    <scope>NUCLEOTIDE SEQUENCE [LARGE SCALE GENOMIC DNA]</scope>
    <source>
        <strain evidence="8 9">MIZ01</strain>
    </source>
</reference>
<sequence length="394" mass="41331">MKALEMPLWSPGMMAVLAAQFFSALADNAILIVAIAIVRSQDYANLVPLLQESFVLPFILLAPFVGQVADGYPKGRVMLAANLLKLAAALIMAAGANPLTAYGLIGIGATIYSPAKYGILAQMFGAAALVRANGMIEGSTIVAILLGVILGGWLADHSMAWAFAGVIAAYGLATLANLFIPRLQAERIATGLRPWLLTRQFLVSLSLMFRNRDSRFSLLGTSVFWGSGTTLRLLLFAWVPAALLITDNRTPANLMGAVSIGIVLGAAAAGWWVSLRNVNRALLGGLLLGPLILALTFVHGLALAAILMIAIGTCGGLFVVPLNALLQERGHASIGSGKALAVQNFAENLAMLLFVGAYGWAVSAGAPVTMIIVAFGLVLLIVIAALAVFRWERA</sequence>
<name>A0AAN1X8L8_9PROT</name>
<protein>
    <submittedName>
        <fullName evidence="8">Lysophospholipid transporter LplT</fullName>
    </submittedName>
</protein>
<evidence type="ECO:0000256" key="6">
    <source>
        <dbReference type="ARBA" id="ARBA00023136"/>
    </source>
</evidence>
<dbReference type="GO" id="GO:0005886">
    <property type="term" value="C:plasma membrane"/>
    <property type="evidence" value="ECO:0007669"/>
    <property type="project" value="UniProtKB-SubCell"/>
</dbReference>
<feature type="transmembrane region" description="Helical" evidence="7">
    <location>
        <begin position="252"/>
        <end position="272"/>
    </location>
</feature>
<feature type="transmembrane region" description="Helical" evidence="7">
    <location>
        <begin position="44"/>
        <end position="65"/>
    </location>
</feature>
<feature type="transmembrane region" description="Helical" evidence="7">
    <location>
        <begin position="222"/>
        <end position="245"/>
    </location>
</feature>
<evidence type="ECO:0000256" key="2">
    <source>
        <dbReference type="ARBA" id="ARBA00022448"/>
    </source>
</evidence>
<evidence type="ECO:0000256" key="4">
    <source>
        <dbReference type="ARBA" id="ARBA00022692"/>
    </source>
</evidence>
<dbReference type="SUPFAM" id="SSF103473">
    <property type="entry name" value="MFS general substrate transporter"/>
    <property type="match status" value="1"/>
</dbReference>
<proteinExistence type="predicted"/>
<evidence type="ECO:0000256" key="1">
    <source>
        <dbReference type="ARBA" id="ARBA00004651"/>
    </source>
</evidence>
<feature type="transmembrane region" description="Helical" evidence="7">
    <location>
        <begin position="160"/>
        <end position="180"/>
    </location>
</feature>
<organism evidence="8 9">
    <name type="scientific">Sideroxyarcus emersonii</name>
    <dbReference type="NCBI Taxonomy" id="2764705"/>
    <lineage>
        <taxon>Bacteria</taxon>
        <taxon>Pseudomonadati</taxon>
        <taxon>Pseudomonadota</taxon>
        <taxon>Betaproteobacteria</taxon>
        <taxon>Nitrosomonadales</taxon>
        <taxon>Gallionellaceae</taxon>
        <taxon>Sideroxyarcus</taxon>
    </lineage>
</organism>
<feature type="transmembrane region" description="Helical" evidence="7">
    <location>
        <begin position="292"/>
        <end position="325"/>
    </location>
</feature>
<comment type="subcellular location">
    <subcellularLocation>
        <location evidence="1">Cell membrane</location>
        <topology evidence="1">Multi-pass membrane protein</topology>
    </subcellularLocation>
</comment>
<dbReference type="Gene3D" id="1.20.1250.20">
    <property type="entry name" value="MFS general substrate transporter like domains"/>
    <property type="match status" value="1"/>
</dbReference>
<dbReference type="InterPro" id="IPR011701">
    <property type="entry name" value="MFS"/>
</dbReference>
<evidence type="ECO:0000256" key="7">
    <source>
        <dbReference type="SAM" id="Phobius"/>
    </source>
</evidence>
<dbReference type="Proteomes" id="UP001320326">
    <property type="component" value="Chromosome"/>
</dbReference>